<organism evidence="1 2">
    <name type="scientific">Teichococcus deserti</name>
    <dbReference type="NCBI Taxonomy" id="1817963"/>
    <lineage>
        <taxon>Bacteria</taxon>
        <taxon>Pseudomonadati</taxon>
        <taxon>Pseudomonadota</taxon>
        <taxon>Alphaproteobacteria</taxon>
        <taxon>Acetobacterales</taxon>
        <taxon>Roseomonadaceae</taxon>
        <taxon>Roseomonas</taxon>
    </lineage>
</organism>
<sequence length="90" mass="9731">MEAAMVNLTPEQVQAALSSKLLALRDAEDRLASGVQQVRHADTSSITYQDAEVQRKVVADLKADIAALCRLSGQGPGRVRQVYYTSTKGL</sequence>
<protein>
    <submittedName>
        <fullName evidence="1">Uncharacterized protein</fullName>
    </submittedName>
</protein>
<evidence type="ECO:0000313" key="1">
    <source>
        <dbReference type="EMBL" id="ONG56976.1"/>
    </source>
</evidence>
<keyword evidence="2" id="KW-1185">Reference proteome</keyword>
<dbReference type="EMBL" id="MLCO01000032">
    <property type="protein sequence ID" value="ONG56976.1"/>
    <property type="molecule type" value="Genomic_DNA"/>
</dbReference>
<name>A0A1V2H772_9PROT</name>
<evidence type="ECO:0000313" key="2">
    <source>
        <dbReference type="Proteomes" id="UP000188879"/>
    </source>
</evidence>
<gene>
    <name evidence="1" type="ORF">BKE38_05120</name>
</gene>
<comment type="caution">
    <text evidence="1">The sequence shown here is derived from an EMBL/GenBank/DDBJ whole genome shotgun (WGS) entry which is preliminary data.</text>
</comment>
<proteinExistence type="predicted"/>
<dbReference type="Proteomes" id="UP000188879">
    <property type="component" value="Unassembled WGS sequence"/>
</dbReference>
<dbReference type="AlphaFoldDB" id="A0A1V2H772"/>
<accession>A0A1V2H772</accession>
<reference evidence="1 2" key="1">
    <citation type="submission" date="2016-10" db="EMBL/GenBank/DDBJ databases">
        <title>Draft Genome sequence of Roseomonas sp. strain M3.</title>
        <authorList>
            <person name="Subhash Y."/>
            <person name="Lee S."/>
        </authorList>
    </citation>
    <scope>NUCLEOTIDE SEQUENCE [LARGE SCALE GENOMIC DNA]</scope>
    <source>
        <strain evidence="1 2">M3</strain>
    </source>
</reference>